<proteinExistence type="predicted"/>
<dbReference type="EMBL" id="FOEF01000007">
    <property type="protein sequence ID" value="SEP39077.1"/>
    <property type="molecule type" value="Genomic_DNA"/>
</dbReference>
<evidence type="ECO:0000313" key="1">
    <source>
        <dbReference type="EMBL" id="SEP39077.1"/>
    </source>
</evidence>
<dbReference type="AlphaFoldDB" id="A0A1H8XH58"/>
<dbReference type="STRING" id="394193.SAMN04489732_107221"/>
<sequence>MHDVDSWFNLDVRIDEPTRRRQSFNGGSLTTQFTFTVDLTIPAAVAPADELERPRR</sequence>
<dbReference type="RefSeq" id="WP_177231419.1">
    <property type="nucleotide sequence ID" value="NZ_FOEF01000007.1"/>
</dbReference>
<reference evidence="1 2" key="1">
    <citation type="submission" date="2016-10" db="EMBL/GenBank/DDBJ databases">
        <authorList>
            <person name="de Groot N.N."/>
        </authorList>
    </citation>
    <scope>NUCLEOTIDE SEQUENCE [LARGE SCALE GENOMIC DNA]</scope>
    <source>
        <strain evidence="1 2">DSM 44993</strain>
    </source>
</reference>
<name>A0A1H8XH58_9PSEU</name>
<dbReference type="Proteomes" id="UP000198582">
    <property type="component" value="Unassembled WGS sequence"/>
</dbReference>
<evidence type="ECO:0000313" key="2">
    <source>
        <dbReference type="Proteomes" id="UP000198582"/>
    </source>
</evidence>
<keyword evidence="2" id="KW-1185">Reference proteome</keyword>
<gene>
    <name evidence="1" type="ORF">SAMN04489732_107221</name>
</gene>
<protein>
    <submittedName>
        <fullName evidence="1">Uncharacterized protein</fullName>
    </submittedName>
</protein>
<organism evidence="1 2">
    <name type="scientific">Amycolatopsis saalfeldensis</name>
    <dbReference type="NCBI Taxonomy" id="394193"/>
    <lineage>
        <taxon>Bacteria</taxon>
        <taxon>Bacillati</taxon>
        <taxon>Actinomycetota</taxon>
        <taxon>Actinomycetes</taxon>
        <taxon>Pseudonocardiales</taxon>
        <taxon>Pseudonocardiaceae</taxon>
        <taxon>Amycolatopsis</taxon>
    </lineage>
</organism>
<accession>A0A1H8XH58</accession>